<keyword evidence="1" id="KW-0175">Coiled coil</keyword>
<dbReference type="PANTHER" id="PTHR37271">
    <property type="entry name" value="KARYOGAMY PROTEIN KAR9"/>
    <property type="match status" value="1"/>
</dbReference>
<dbReference type="GO" id="GO:0005816">
    <property type="term" value="C:spindle pole body"/>
    <property type="evidence" value="ECO:0007669"/>
    <property type="project" value="TreeGrafter"/>
</dbReference>
<keyword evidence="4" id="KW-1185">Reference proteome</keyword>
<dbReference type="InterPro" id="IPR013889">
    <property type="entry name" value="Karyogamy_KAR9"/>
</dbReference>
<dbReference type="OrthoDB" id="5559380at2759"/>
<comment type="caution">
    <text evidence="3">The sequence shown here is derived from an EMBL/GenBank/DDBJ whole genome shotgun (WGS) entry which is preliminary data.</text>
</comment>
<dbReference type="Pfam" id="PF08580">
    <property type="entry name" value="KAR9"/>
    <property type="match status" value="1"/>
</dbReference>
<dbReference type="GO" id="GO:0043332">
    <property type="term" value="C:mating projection tip"/>
    <property type="evidence" value="ECO:0007669"/>
    <property type="project" value="TreeGrafter"/>
</dbReference>
<dbReference type="AlphaFoldDB" id="A0A9P4Q8D7"/>
<feature type="compositionally biased region" description="Polar residues" evidence="2">
    <location>
        <begin position="587"/>
        <end position="626"/>
    </location>
</feature>
<feature type="compositionally biased region" description="Low complexity" evidence="2">
    <location>
        <begin position="864"/>
        <end position="873"/>
    </location>
</feature>
<dbReference type="Proteomes" id="UP000799441">
    <property type="component" value="Unassembled WGS sequence"/>
</dbReference>
<name>A0A9P4Q8D7_9PEZI</name>
<feature type="compositionally biased region" description="Polar residues" evidence="2">
    <location>
        <begin position="355"/>
        <end position="385"/>
    </location>
</feature>
<dbReference type="GO" id="GO:0030473">
    <property type="term" value="P:nuclear migration along microtubule"/>
    <property type="evidence" value="ECO:0007669"/>
    <property type="project" value="TreeGrafter"/>
</dbReference>
<evidence type="ECO:0000256" key="1">
    <source>
        <dbReference type="SAM" id="Coils"/>
    </source>
</evidence>
<feature type="region of interest" description="Disordered" evidence="2">
    <location>
        <begin position="577"/>
        <end position="876"/>
    </location>
</feature>
<feature type="compositionally biased region" description="Basic and acidic residues" evidence="2">
    <location>
        <begin position="577"/>
        <end position="586"/>
    </location>
</feature>
<evidence type="ECO:0000313" key="4">
    <source>
        <dbReference type="Proteomes" id="UP000799441"/>
    </source>
</evidence>
<evidence type="ECO:0000313" key="3">
    <source>
        <dbReference type="EMBL" id="KAF2720079.1"/>
    </source>
</evidence>
<organism evidence="3 4">
    <name type="scientific">Polychaeton citri CBS 116435</name>
    <dbReference type="NCBI Taxonomy" id="1314669"/>
    <lineage>
        <taxon>Eukaryota</taxon>
        <taxon>Fungi</taxon>
        <taxon>Dikarya</taxon>
        <taxon>Ascomycota</taxon>
        <taxon>Pezizomycotina</taxon>
        <taxon>Dothideomycetes</taxon>
        <taxon>Dothideomycetidae</taxon>
        <taxon>Capnodiales</taxon>
        <taxon>Capnodiaceae</taxon>
        <taxon>Polychaeton</taxon>
    </lineage>
</organism>
<proteinExistence type="predicted"/>
<feature type="region of interest" description="Disordered" evidence="2">
    <location>
        <begin position="61"/>
        <end position="109"/>
    </location>
</feature>
<sequence>MPTSGGVRLDGGPVLTDTEHSVFETDASSILSFSEGFAGSDSDENADRLLHDYNKYRLPEGNKTRLNLRTKEPLSPTPRPPAAASVTQNHTAATPTMPPSPPPRTDSNENIPYAHIRRNDSSDHFNASDSDFIGSGISRAGSIYTLSRVSFEGQLSKLTSMRLPDASSLAKRIASLPTATDAAKALADASEQIMVWIRKASDVLNGLNAEDDVEWAAAGGREGIEDVDKAINRFEGLVQVYILSIERLQTRPDLATLSMDELTGSVLQMDGIITCWNKIKETLRGVKAQVEIAMEWEELWNTVLGEIGQELQGLNRLVFEMEEKRHDGTESVLATKTDEGIDLNELETIVEEQPNHSNSKGQASSHLSLLQPFSPTSPLESLPNQDSKESNENTLLALFARMQPLRASLDFLPMRLSQFNIRGSQIFPTAGEDLELRREQLEGQWRKLEADAESLRKELGEDKWVLVFRNAGRQALKMYKSVIRSYNKLKLALENGEQAGHMPSLTNKIESYEVKKTHYGPAIERVLAIIDRGVQDRLTLNGEILRLQSDMKRMWSTLQSDMADIDILLEDVTRKQNTDTTLRDSPSRSLASSMRESADTPISSPASSVIGTTDSRNNSFQGSRTPTPLLPGKSRQGSFGSSRPSKVSPRPSSRIGSTSSMPNRTSFGLTIRGQDRALSTSPSPLAARSESATKKSQWPSRSPLNVDPSKPRWSTSTRVETHDFPPLSATEPSPYVKTPVYKRTSNNLRSVSNPVSSSTPTGRHTSLTPSSTSTRPSSSLHYSSPSTPSAQFSKFNNPKRKSSLPIPSRGPDLFSDGGNDADTESPSIARARPVSVMASGRRSSMLPARPAGERATRPASVLGNPSASNSARNAAKRISIVPQRPMSTLDVGKAMAAAAEEERPKWRI</sequence>
<feature type="region of interest" description="Disordered" evidence="2">
    <location>
        <begin position="352"/>
        <end position="388"/>
    </location>
</feature>
<dbReference type="GO" id="GO:0051293">
    <property type="term" value="P:establishment of spindle localization"/>
    <property type="evidence" value="ECO:0007669"/>
    <property type="project" value="TreeGrafter"/>
</dbReference>
<dbReference type="GO" id="GO:0005938">
    <property type="term" value="C:cell cortex"/>
    <property type="evidence" value="ECO:0007669"/>
    <property type="project" value="TreeGrafter"/>
</dbReference>
<accession>A0A9P4Q8D7</accession>
<reference evidence="3" key="1">
    <citation type="journal article" date="2020" name="Stud. Mycol.">
        <title>101 Dothideomycetes genomes: a test case for predicting lifestyles and emergence of pathogens.</title>
        <authorList>
            <person name="Haridas S."/>
            <person name="Albert R."/>
            <person name="Binder M."/>
            <person name="Bloem J."/>
            <person name="Labutti K."/>
            <person name="Salamov A."/>
            <person name="Andreopoulos B."/>
            <person name="Baker S."/>
            <person name="Barry K."/>
            <person name="Bills G."/>
            <person name="Bluhm B."/>
            <person name="Cannon C."/>
            <person name="Castanera R."/>
            <person name="Culley D."/>
            <person name="Daum C."/>
            <person name="Ezra D."/>
            <person name="Gonzalez J."/>
            <person name="Henrissat B."/>
            <person name="Kuo A."/>
            <person name="Liang C."/>
            <person name="Lipzen A."/>
            <person name="Lutzoni F."/>
            <person name="Magnuson J."/>
            <person name="Mondo S."/>
            <person name="Nolan M."/>
            <person name="Ohm R."/>
            <person name="Pangilinan J."/>
            <person name="Park H.-J."/>
            <person name="Ramirez L."/>
            <person name="Alfaro M."/>
            <person name="Sun H."/>
            <person name="Tritt A."/>
            <person name="Yoshinaga Y."/>
            <person name="Zwiers L.-H."/>
            <person name="Turgeon B."/>
            <person name="Goodwin S."/>
            <person name="Spatafora J."/>
            <person name="Crous P."/>
            <person name="Grigoriev I."/>
        </authorList>
    </citation>
    <scope>NUCLEOTIDE SEQUENCE</scope>
    <source>
        <strain evidence="3">CBS 116435</strain>
    </source>
</reference>
<feature type="compositionally biased region" description="Low complexity" evidence="2">
    <location>
        <begin position="641"/>
        <end position="654"/>
    </location>
</feature>
<feature type="compositionally biased region" description="Low complexity" evidence="2">
    <location>
        <begin position="745"/>
        <end position="789"/>
    </location>
</feature>
<gene>
    <name evidence="3" type="ORF">K431DRAFT_321266</name>
</gene>
<dbReference type="EMBL" id="MU003803">
    <property type="protein sequence ID" value="KAF2720079.1"/>
    <property type="molecule type" value="Genomic_DNA"/>
</dbReference>
<protein>
    <submittedName>
        <fullName evidence="3">Karyogamy protein</fullName>
    </submittedName>
</protein>
<feature type="coiled-coil region" evidence="1">
    <location>
        <begin position="431"/>
        <end position="458"/>
    </location>
</feature>
<dbReference type="GO" id="GO:0031578">
    <property type="term" value="P:mitotic spindle orientation checkpoint signaling"/>
    <property type="evidence" value="ECO:0007669"/>
    <property type="project" value="TreeGrafter"/>
</dbReference>
<feature type="compositionally biased region" description="Polar residues" evidence="2">
    <location>
        <begin position="694"/>
        <end position="703"/>
    </location>
</feature>
<feature type="compositionally biased region" description="Polar residues" evidence="2">
    <location>
        <begin position="655"/>
        <end position="668"/>
    </location>
</feature>
<evidence type="ECO:0000256" key="2">
    <source>
        <dbReference type="SAM" id="MobiDB-lite"/>
    </source>
</evidence>
<dbReference type="PANTHER" id="PTHR37271:SF1">
    <property type="entry name" value="KARYOGAMY PROTEIN KAR9"/>
    <property type="match status" value="1"/>
</dbReference>